<dbReference type="SUPFAM" id="SSF54637">
    <property type="entry name" value="Thioesterase/thiol ester dehydrase-isomerase"/>
    <property type="match status" value="1"/>
</dbReference>
<reference evidence="3 4" key="1">
    <citation type="submission" date="2019-07" db="EMBL/GenBank/DDBJ databases">
        <title>Genomic Encyclopedia of Archaeal and Bacterial Type Strains, Phase II (KMG-II): from individual species to whole genera.</title>
        <authorList>
            <person name="Goeker M."/>
        </authorList>
    </citation>
    <scope>NUCLEOTIDE SEQUENCE [LARGE SCALE GENOMIC DNA]</scope>
    <source>
        <strain evidence="3 4">DSM 21935</strain>
    </source>
</reference>
<gene>
    <name evidence="3" type="ORF">LX73_0013</name>
</gene>
<dbReference type="PANTHER" id="PTHR42856:SF1">
    <property type="entry name" value="ACYL-COENZYME A THIOESTERASE PAAI"/>
    <property type="match status" value="1"/>
</dbReference>
<evidence type="ECO:0000313" key="3">
    <source>
        <dbReference type="EMBL" id="TYP94726.1"/>
    </source>
</evidence>
<accession>A0A5D3YKK3</accession>
<dbReference type="Gene3D" id="3.10.129.10">
    <property type="entry name" value="Hotdog Thioesterase"/>
    <property type="match status" value="1"/>
</dbReference>
<dbReference type="RefSeq" id="WP_148897428.1">
    <property type="nucleotide sequence ID" value="NZ_VNHY01000001.1"/>
</dbReference>
<keyword evidence="4" id="KW-1185">Reference proteome</keyword>
<keyword evidence="1" id="KW-0378">Hydrolase</keyword>
<dbReference type="AlphaFoldDB" id="A0A5D3YKK3"/>
<comment type="caution">
    <text evidence="3">The sequence shown here is derived from an EMBL/GenBank/DDBJ whole genome shotgun (WGS) entry which is preliminary data.</text>
</comment>
<dbReference type="InterPro" id="IPR052723">
    <property type="entry name" value="Acyl-CoA_thioesterase_PaaI"/>
</dbReference>
<dbReference type="Proteomes" id="UP000324595">
    <property type="component" value="Unassembled WGS sequence"/>
</dbReference>
<evidence type="ECO:0000313" key="4">
    <source>
        <dbReference type="Proteomes" id="UP000324595"/>
    </source>
</evidence>
<proteinExistence type="predicted"/>
<dbReference type="InterPro" id="IPR029069">
    <property type="entry name" value="HotDog_dom_sf"/>
</dbReference>
<sequence length="142" mass="15625">MDKQKLAENVVEKMMADDAFSQWLGIEVIDITPGSVTLKMEVRQGMTNGFNVSHGGIAFSLADSALAFASNSYGRISLALENNISFIKKVTAGDMLTATTEELSLGNRIGVYNVTIMNQHDDTIATFRGTVFRTQEQHFEQN</sequence>
<dbReference type="EMBL" id="VNHY01000001">
    <property type="protein sequence ID" value="TYP94726.1"/>
    <property type="molecule type" value="Genomic_DNA"/>
</dbReference>
<name>A0A5D3YKK3_9BACT</name>
<dbReference type="NCBIfam" id="TIGR00369">
    <property type="entry name" value="unchar_dom_1"/>
    <property type="match status" value="1"/>
</dbReference>
<dbReference type="GO" id="GO:0016289">
    <property type="term" value="F:acyl-CoA hydrolase activity"/>
    <property type="evidence" value="ECO:0007669"/>
    <property type="project" value="TreeGrafter"/>
</dbReference>
<evidence type="ECO:0000256" key="1">
    <source>
        <dbReference type="ARBA" id="ARBA00022801"/>
    </source>
</evidence>
<organism evidence="3 4">
    <name type="scientific">Fodinibius salinus</name>
    <dbReference type="NCBI Taxonomy" id="860790"/>
    <lineage>
        <taxon>Bacteria</taxon>
        <taxon>Pseudomonadati</taxon>
        <taxon>Balneolota</taxon>
        <taxon>Balneolia</taxon>
        <taxon>Balneolales</taxon>
        <taxon>Balneolaceae</taxon>
        <taxon>Fodinibius</taxon>
    </lineage>
</organism>
<feature type="domain" description="Thioesterase" evidence="2">
    <location>
        <begin position="51"/>
        <end position="124"/>
    </location>
</feature>
<dbReference type="CDD" id="cd03443">
    <property type="entry name" value="PaaI_thioesterase"/>
    <property type="match status" value="1"/>
</dbReference>
<evidence type="ECO:0000259" key="2">
    <source>
        <dbReference type="Pfam" id="PF03061"/>
    </source>
</evidence>
<dbReference type="InterPro" id="IPR006683">
    <property type="entry name" value="Thioestr_dom"/>
</dbReference>
<dbReference type="PANTHER" id="PTHR42856">
    <property type="entry name" value="ACYL-COENZYME A THIOESTERASE PAAI"/>
    <property type="match status" value="1"/>
</dbReference>
<protein>
    <submittedName>
        <fullName evidence="3">Acyl-CoA thioesterase</fullName>
    </submittedName>
</protein>
<dbReference type="Pfam" id="PF03061">
    <property type="entry name" value="4HBT"/>
    <property type="match status" value="1"/>
</dbReference>
<dbReference type="InterPro" id="IPR003736">
    <property type="entry name" value="PAAI_dom"/>
</dbReference>
<dbReference type="OrthoDB" id="32575at2"/>